<keyword evidence="5 7" id="KW-1133">Transmembrane helix</keyword>
<dbReference type="PANTHER" id="PTHR43744">
    <property type="entry name" value="ABC TRANSPORTER PERMEASE PROTEIN MG189-RELATED-RELATED"/>
    <property type="match status" value="1"/>
</dbReference>
<comment type="caution">
    <text evidence="9">The sequence shown here is derived from an EMBL/GenBank/DDBJ whole genome shotgun (WGS) entry which is preliminary data.</text>
</comment>
<proteinExistence type="inferred from homology"/>
<feature type="transmembrane region" description="Helical" evidence="7">
    <location>
        <begin position="111"/>
        <end position="131"/>
    </location>
</feature>
<dbReference type="PANTHER" id="PTHR43744:SF9">
    <property type="entry name" value="POLYGALACTURONAN_RHAMNOGALACTURONAN TRANSPORT SYSTEM PERMEASE PROTEIN YTCP"/>
    <property type="match status" value="1"/>
</dbReference>
<keyword evidence="4 7" id="KW-0812">Transmembrane</keyword>
<gene>
    <name evidence="9" type="ORF">H9717_04500</name>
</gene>
<reference evidence="9" key="2">
    <citation type="submission" date="2021-04" db="EMBL/GenBank/DDBJ databases">
        <authorList>
            <person name="Gilroy R."/>
        </authorList>
    </citation>
    <scope>NUCLEOTIDE SEQUENCE</scope>
    <source>
        <strain evidence="9">CHK179-7159</strain>
    </source>
</reference>
<evidence type="ECO:0000256" key="4">
    <source>
        <dbReference type="ARBA" id="ARBA00022692"/>
    </source>
</evidence>
<feature type="transmembrane region" description="Helical" evidence="7">
    <location>
        <begin position="258"/>
        <end position="278"/>
    </location>
</feature>
<evidence type="ECO:0000256" key="3">
    <source>
        <dbReference type="ARBA" id="ARBA00022475"/>
    </source>
</evidence>
<evidence type="ECO:0000256" key="2">
    <source>
        <dbReference type="ARBA" id="ARBA00022448"/>
    </source>
</evidence>
<evidence type="ECO:0000313" key="9">
    <source>
        <dbReference type="EMBL" id="HJA92364.1"/>
    </source>
</evidence>
<dbReference type="InterPro" id="IPR000515">
    <property type="entry name" value="MetI-like"/>
</dbReference>
<protein>
    <submittedName>
        <fullName evidence="9">Carbohydrate ABC transporter permease</fullName>
    </submittedName>
</protein>
<comment type="similarity">
    <text evidence="7">Belongs to the binding-protein-dependent transport system permease family.</text>
</comment>
<dbReference type="Gene3D" id="1.10.3720.10">
    <property type="entry name" value="MetI-like"/>
    <property type="match status" value="1"/>
</dbReference>
<accession>A0A9D2I5S2</accession>
<feature type="transmembrane region" description="Helical" evidence="7">
    <location>
        <begin position="12"/>
        <end position="38"/>
    </location>
</feature>
<feature type="transmembrane region" description="Helical" evidence="7">
    <location>
        <begin position="184"/>
        <end position="206"/>
    </location>
</feature>
<reference evidence="9" key="1">
    <citation type="journal article" date="2021" name="PeerJ">
        <title>Extensive microbial diversity within the chicken gut microbiome revealed by metagenomics and culture.</title>
        <authorList>
            <person name="Gilroy R."/>
            <person name="Ravi A."/>
            <person name="Getino M."/>
            <person name="Pursley I."/>
            <person name="Horton D.L."/>
            <person name="Alikhan N.F."/>
            <person name="Baker D."/>
            <person name="Gharbi K."/>
            <person name="Hall N."/>
            <person name="Watson M."/>
            <person name="Adriaenssens E.M."/>
            <person name="Foster-Nyarko E."/>
            <person name="Jarju S."/>
            <person name="Secka A."/>
            <person name="Antonio M."/>
            <person name="Oren A."/>
            <person name="Chaudhuri R.R."/>
            <person name="La Ragione R."/>
            <person name="Hildebrand F."/>
            <person name="Pallen M.J."/>
        </authorList>
    </citation>
    <scope>NUCLEOTIDE SEQUENCE</scope>
    <source>
        <strain evidence="9">CHK179-7159</strain>
    </source>
</reference>
<dbReference type="CDD" id="cd06261">
    <property type="entry name" value="TM_PBP2"/>
    <property type="match status" value="1"/>
</dbReference>
<keyword evidence="2 7" id="KW-0813">Transport</keyword>
<dbReference type="EMBL" id="DWYY01000047">
    <property type="protein sequence ID" value="HJA92364.1"/>
    <property type="molecule type" value="Genomic_DNA"/>
</dbReference>
<dbReference type="InterPro" id="IPR035906">
    <property type="entry name" value="MetI-like_sf"/>
</dbReference>
<keyword evidence="6 7" id="KW-0472">Membrane</keyword>
<feature type="transmembrane region" description="Helical" evidence="7">
    <location>
        <begin position="143"/>
        <end position="163"/>
    </location>
</feature>
<dbReference type="AlphaFoldDB" id="A0A9D2I5S2"/>
<evidence type="ECO:0000256" key="5">
    <source>
        <dbReference type="ARBA" id="ARBA00022989"/>
    </source>
</evidence>
<dbReference type="GO" id="GO:0005886">
    <property type="term" value="C:plasma membrane"/>
    <property type="evidence" value="ECO:0007669"/>
    <property type="project" value="UniProtKB-SubCell"/>
</dbReference>
<keyword evidence="3" id="KW-1003">Cell membrane</keyword>
<evidence type="ECO:0000259" key="8">
    <source>
        <dbReference type="PROSITE" id="PS50928"/>
    </source>
</evidence>
<evidence type="ECO:0000256" key="1">
    <source>
        <dbReference type="ARBA" id="ARBA00004651"/>
    </source>
</evidence>
<organism evidence="9 10">
    <name type="scientific">Candidatus Eisenbergiella merdipullorum</name>
    <dbReference type="NCBI Taxonomy" id="2838553"/>
    <lineage>
        <taxon>Bacteria</taxon>
        <taxon>Bacillati</taxon>
        <taxon>Bacillota</taxon>
        <taxon>Clostridia</taxon>
        <taxon>Lachnospirales</taxon>
        <taxon>Lachnospiraceae</taxon>
        <taxon>Eisenbergiella</taxon>
    </lineage>
</organism>
<name>A0A9D2I5S2_9FIRM</name>
<comment type="subcellular location">
    <subcellularLocation>
        <location evidence="1 7">Cell membrane</location>
        <topology evidence="1 7">Multi-pass membrane protein</topology>
    </subcellularLocation>
</comment>
<feature type="transmembrane region" description="Helical" evidence="7">
    <location>
        <begin position="76"/>
        <end position="99"/>
    </location>
</feature>
<evidence type="ECO:0000256" key="7">
    <source>
        <dbReference type="RuleBase" id="RU363032"/>
    </source>
</evidence>
<sequence>MIRRSKGERIFSVFNLIFMLLILLVTAYPIYFCVIASFSDPDKLSMNFGAIWLPFQPFTLSAYQKVFSHSLFVSGWLNTLFVVIVGTLVNMVMTVLTAFVLSRKGLLLNRFFTVIIVFTMYFSGGMVPAYLNVKNLGLINSLWSLILPGAISTYNMIIMRTAFQSVPEELSESAQIDGASPFVIMCRILVPLCMPTIAVLVLYYAVGHWNSWFNASIYLQNSSKFPMQLVMKNILDSANVTEMIGDIGGADKARYVELIKYALIVVSTFPIMVLYPFLQKYFVKGVMVGAVKG</sequence>
<feature type="domain" description="ABC transmembrane type-1" evidence="8">
    <location>
        <begin position="76"/>
        <end position="276"/>
    </location>
</feature>
<dbReference type="Pfam" id="PF00528">
    <property type="entry name" value="BPD_transp_1"/>
    <property type="match status" value="1"/>
</dbReference>
<dbReference type="PROSITE" id="PS50928">
    <property type="entry name" value="ABC_TM1"/>
    <property type="match status" value="1"/>
</dbReference>
<dbReference type="SUPFAM" id="SSF161098">
    <property type="entry name" value="MetI-like"/>
    <property type="match status" value="1"/>
</dbReference>
<dbReference type="GO" id="GO:0055085">
    <property type="term" value="P:transmembrane transport"/>
    <property type="evidence" value="ECO:0007669"/>
    <property type="project" value="InterPro"/>
</dbReference>
<evidence type="ECO:0000256" key="6">
    <source>
        <dbReference type="ARBA" id="ARBA00023136"/>
    </source>
</evidence>
<dbReference type="Proteomes" id="UP000886858">
    <property type="component" value="Unassembled WGS sequence"/>
</dbReference>
<evidence type="ECO:0000313" key="10">
    <source>
        <dbReference type="Proteomes" id="UP000886858"/>
    </source>
</evidence>